<proteinExistence type="predicted"/>
<reference evidence="1 2" key="1">
    <citation type="submission" date="2019-11" db="EMBL/GenBank/DDBJ databases">
        <title>Whole genome sequence of Oryza granulata.</title>
        <authorList>
            <person name="Li W."/>
        </authorList>
    </citation>
    <scope>NUCLEOTIDE SEQUENCE [LARGE SCALE GENOMIC DNA]</scope>
    <source>
        <strain evidence="2">cv. Menghai</strain>
        <tissue evidence="1">Leaf</tissue>
    </source>
</reference>
<accession>A0A6G1CE42</accession>
<sequence length="73" mass="8135">MRRRSLSLDSCADKNLYLALRTIVLPPQQLCSALLQEPQGSAAVSGKRLRRSFFSFSHGRSSQTLILPISTQM</sequence>
<comment type="caution">
    <text evidence="1">The sequence shown here is derived from an EMBL/GenBank/DDBJ whole genome shotgun (WGS) entry which is preliminary data.</text>
</comment>
<evidence type="ECO:0000313" key="2">
    <source>
        <dbReference type="Proteomes" id="UP000479710"/>
    </source>
</evidence>
<evidence type="ECO:0000313" key="1">
    <source>
        <dbReference type="EMBL" id="KAF0898442.1"/>
    </source>
</evidence>
<organism evidence="1 2">
    <name type="scientific">Oryza meyeriana var. granulata</name>
    <dbReference type="NCBI Taxonomy" id="110450"/>
    <lineage>
        <taxon>Eukaryota</taxon>
        <taxon>Viridiplantae</taxon>
        <taxon>Streptophyta</taxon>
        <taxon>Embryophyta</taxon>
        <taxon>Tracheophyta</taxon>
        <taxon>Spermatophyta</taxon>
        <taxon>Magnoliopsida</taxon>
        <taxon>Liliopsida</taxon>
        <taxon>Poales</taxon>
        <taxon>Poaceae</taxon>
        <taxon>BOP clade</taxon>
        <taxon>Oryzoideae</taxon>
        <taxon>Oryzeae</taxon>
        <taxon>Oryzinae</taxon>
        <taxon>Oryza</taxon>
        <taxon>Oryza meyeriana</taxon>
    </lineage>
</organism>
<protein>
    <submittedName>
        <fullName evidence="1">Uncharacterized protein</fullName>
    </submittedName>
</protein>
<dbReference type="AlphaFoldDB" id="A0A6G1CE42"/>
<dbReference type="EMBL" id="SPHZ02000009">
    <property type="protein sequence ID" value="KAF0898442.1"/>
    <property type="molecule type" value="Genomic_DNA"/>
</dbReference>
<dbReference type="Proteomes" id="UP000479710">
    <property type="component" value="Unassembled WGS sequence"/>
</dbReference>
<name>A0A6G1CE42_9ORYZ</name>
<keyword evidence="2" id="KW-1185">Reference proteome</keyword>
<gene>
    <name evidence="1" type="ORF">E2562_007278</name>
</gene>